<organism evidence="2">
    <name type="scientific">Ignisphaera aggregans</name>
    <dbReference type="NCBI Taxonomy" id="334771"/>
    <lineage>
        <taxon>Archaea</taxon>
        <taxon>Thermoproteota</taxon>
        <taxon>Thermoprotei</taxon>
        <taxon>Desulfurococcales</taxon>
        <taxon>Desulfurococcaceae</taxon>
        <taxon>Ignisphaera</taxon>
    </lineage>
</organism>
<evidence type="ECO:0000313" key="2">
    <source>
        <dbReference type="EMBL" id="HGT98531.1"/>
    </source>
</evidence>
<dbReference type="EMBL" id="DTAU01000046">
    <property type="protein sequence ID" value="HFQ78597.1"/>
    <property type="molecule type" value="Genomic_DNA"/>
</dbReference>
<proteinExistence type="predicted"/>
<reference evidence="2" key="1">
    <citation type="journal article" date="2020" name="mSystems">
        <title>Genome- and Community-Level Interaction Insights into Carbon Utilization and Element Cycling Functions of Hydrothermarchaeota in Hydrothermal Sediment.</title>
        <authorList>
            <person name="Zhou Z."/>
            <person name="Liu Y."/>
            <person name="Xu W."/>
            <person name="Pan J."/>
            <person name="Luo Z.H."/>
            <person name="Li M."/>
        </authorList>
    </citation>
    <scope>NUCLEOTIDE SEQUENCE [LARGE SCALE GENOMIC DNA]</scope>
    <source>
        <strain evidence="1">SpSt-629</strain>
        <strain evidence="2">SpSt-688</strain>
    </source>
</reference>
<protein>
    <submittedName>
        <fullName evidence="2">Uncharacterized protein</fullName>
    </submittedName>
</protein>
<gene>
    <name evidence="1" type="ORF">ENT99_02705</name>
    <name evidence="2" type="ORF">ENU64_03790</name>
</gene>
<comment type="caution">
    <text evidence="2">The sequence shown here is derived from an EMBL/GenBank/DDBJ whole genome shotgun (WGS) entry which is preliminary data.</text>
</comment>
<evidence type="ECO:0000313" key="1">
    <source>
        <dbReference type="EMBL" id="HFQ78597.1"/>
    </source>
</evidence>
<dbReference type="EMBL" id="DTDH01000111">
    <property type="protein sequence ID" value="HGT98531.1"/>
    <property type="molecule type" value="Genomic_DNA"/>
</dbReference>
<dbReference type="AlphaFoldDB" id="A0A7J3MYD5"/>
<name>A0A7J3MYD5_9CREN</name>
<accession>A0A7J3MYD5</accession>
<sequence>MRKHRIYRQGDLILIEEDDAHLEYMDKESNRLEISSENGNKHELSCKVYRWNNTRYVLIDSVEVLKHPQHPWLAIEPGIYRVTFVRDYVLERAID</sequence>